<dbReference type="AlphaFoldDB" id="A0A7S1PIS6"/>
<evidence type="ECO:0000313" key="8">
    <source>
        <dbReference type="EMBL" id="CAD9085181.1"/>
    </source>
</evidence>
<comment type="subcellular location">
    <subcellularLocation>
        <location evidence="1">Membrane</location>
        <topology evidence="1">Multi-pass membrane protein</topology>
    </subcellularLocation>
</comment>
<organism evidence="8">
    <name type="scientific">Percolomonas cosmopolitus</name>
    <dbReference type="NCBI Taxonomy" id="63605"/>
    <lineage>
        <taxon>Eukaryota</taxon>
        <taxon>Discoba</taxon>
        <taxon>Heterolobosea</taxon>
        <taxon>Tetramitia</taxon>
        <taxon>Eutetramitia</taxon>
        <taxon>Percolomonadidae</taxon>
        <taxon>Percolomonas</taxon>
    </lineage>
</organism>
<evidence type="ECO:0000256" key="7">
    <source>
        <dbReference type="SAM" id="Phobius"/>
    </source>
</evidence>
<feature type="transmembrane region" description="Helical" evidence="7">
    <location>
        <begin position="219"/>
        <end position="239"/>
    </location>
</feature>
<name>A0A7S1PIS6_9EUKA</name>
<keyword evidence="3 7" id="KW-0812">Transmembrane</keyword>
<feature type="transmembrane region" description="Helical" evidence="7">
    <location>
        <begin position="259"/>
        <end position="276"/>
    </location>
</feature>
<dbReference type="PANTHER" id="PTHR20855:SF52">
    <property type="entry name" value="ADIPONECTIN RECEPTOR PROTEIN"/>
    <property type="match status" value="1"/>
</dbReference>
<dbReference type="Pfam" id="PF03006">
    <property type="entry name" value="HlyIII"/>
    <property type="match status" value="1"/>
</dbReference>
<keyword evidence="6" id="KW-0479">Metal-binding</keyword>
<sequence length="300" mass="33958">MCLACLTTSKRAYITTWETKDKKPIPAYQKLPYIVSGYRVHYTRFWDCLMSMFQWHNETVNVWTAFLPLLFFIWQTAQVYLHYYGLEFKEKLILTIYCLSACSSFLTSSVFHLFNCMGESVALFTLRLDMLGIAFLIGGSYLPALYYAFYCDASVCRIYTSIISVLTLCASIMFAIPKFANGFRWFRIMTFAGIAAFGVVVVTHVLSIRGDEPGIVRQINLIFLMYGMYGAGVVFYATLVPEAYAPVGSMDLIVHSHNIWHLFVFLGAFVHNWNIFEMIESGPKCALDASLVGQAAGILG</sequence>
<accession>A0A7S1PIS6</accession>
<feature type="transmembrane region" description="Helical" evidence="7">
    <location>
        <begin position="126"/>
        <end position="149"/>
    </location>
</feature>
<comment type="similarity">
    <text evidence="2">Belongs to the ADIPOR family.</text>
</comment>
<evidence type="ECO:0000256" key="1">
    <source>
        <dbReference type="ARBA" id="ARBA00004141"/>
    </source>
</evidence>
<feature type="transmembrane region" description="Helical" evidence="7">
    <location>
        <begin position="156"/>
        <end position="176"/>
    </location>
</feature>
<proteinExistence type="inferred from homology"/>
<evidence type="ECO:0000256" key="5">
    <source>
        <dbReference type="ARBA" id="ARBA00023136"/>
    </source>
</evidence>
<keyword evidence="5 7" id="KW-0472">Membrane</keyword>
<evidence type="ECO:0000256" key="6">
    <source>
        <dbReference type="PIRSR" id="PIRSR604254-1"/>
    </source>
</evidence>
<gene>
    <name evidence="8" type="ORF">PCOS0759_LOCUS8435</name>
</gene>
<dbReference type="InterPro" id="IPR004254">
    <property type="entry name" value="AdipoR/HlyIII-related"/>
</dbReference>
<protein>
    <submittedName>
        <fullName evidence="8">Uncharacterized protein</fullName>
    </submittedName>
</protein>
<evidence type="ECO:0000256" key="3">
    <source>
        <dbReference type="ARBA" id="ARBA00022692"/>
    </source>
</evidence>
<reference evidence="8" key="1">
    <citation type="submission" date="2021-01" db="EMBL/GenBank/DDBJ databases">
        <authorList>
            <person name="Corre E."/>
            <person name="Pelletier E."/>
            <person name="Niang G."/>
            <person name="Scheremetjew M."/>
            <person name="Finn R."/>
            <person name="Kale V."/>
            <person name="Holt S."/>
            <person name="Cochrane G."/>
            <person name="Meng A."/>
            <person name="Brown T."/>
            <person name="Cohen L."/>
        </authorList>
    </citation>
    <scope>NUCLEOTIDE SEQUENCE</scope>
    <source>
        <strain evidence="8">WS</strain>
    </source>
</reference>
<keyword evidence="6" id="KW-0862">Zinc</keyword>
<evidence type="ECO:0000256" key="2">
    <source>
        <dbReference type="ARBA" id="ARBA00007018"/>
    </source>
</evidence>
<dbReference type="PANTHER" id="PTHR20855">
    <property type="entry name" value="ADIPOR/PROGESTIN RECEPTOR-RELATED"/>
    <property type="match status" value="1"/>
</dbReference>
<feature type="transmembrane region" description="Helical" evidence="7">
    <location>
        <begin position="60"/>
        <end position="81"/>
    </location>
</feature>
<feature type="binding site" evidence="6">
    <location>
        <position position="257"/>
    </location>
    <ligand>
        <name>Zn(2+)</name>
        <dbReference type="ChEBI" id="CHEBI:29105"/>
    </ligand>
</feature>
<evidence type="ECO:0000256" key="4">
    <source>
        <dbReference type="ARBA" id="ARBA00022989"/>
    </source>
</evidence>
<dbReference type="EMBL" id="HBGD01010280">
    <property type="protein sequence ID" value="CAD9085181.1"/>
    <property type="molecule type" value="Transcribed_RNA"/>
</dbReference>
<dbReference type="GO" id="GO:0038023">
    <property type="term" value="F:signaling receptor activity"/>
    <property type="evidence" value="ECO:0007669"/>
    <property type="project" value="TreeGrafter"/>
</dbReference>
<feature type="transmembrane region" description="Helical" evidence="7">
    <location>
        <begin position="188"/>
        <end position="207"/>
    </location>
</feature>
<feature type="transmembrane region" description="Helical" evidence="7">
    <location>
        <begin position="93"/>
        <end position="114"/>
    </location>
</feature>
<dbReference type="GO" id="GO:0016020">
    <property type="term" value="C:membrane"/>
    <property type="evidence" value="ECO:0007669"/>
    <property type="project" value="UniProtKB-SubCell"/>
</dbReference>
<keyword evidence="4 7" id="KW-1133">Transmembrane helix</keyword>
<dbReference type="GO" id="GO:0046872">
    <property type="term" value="F:metal ion binding"/>
    <property type="evidence" value="ECO:0007669"/>
    <property type="project" value="UniProtKB-KW"/>
</dbReference>
<feature type="binding site" evidence="6">
    <location>
        <position position="261"/>
    </location>
    <ligand>
        <name>Zn(2+)</name>
        <dbReference type="ChEBI" id="CHEBI:29105"/>
    </ligand>
</feature>
<feature type="binding site" evidence="6">
    <location>
        <position position="112"/>
    </location>
    <ligand>
        <name>Zn(2+)</name>
        <dbReference type="ChEBI" id="CHEBI:29105"/>
    </ligand>
</feature>